<accession>A0A327MKC1</accession>
<dbReference type="Proteomes" id="UP000249493">
    <property type="component" value="Unassembled WGS sequence"/>
</dbReference>
<organism evidence="1 2">
    <name type="scientific">Pseudomonas fluorescens</name>
    <dbReference type="NCBI Taxonomy" id="294"/>
    <lineage>
        <taxon>Bacteria</taxon>
        <taxon>Pseudomonadati</taxon>
        <taxon>Pseudomonadota</taxon>
        <taxon>Gammaproteobacteria</taxon>
        <taxon>Pseudomonadales</taxon>
        <taxon>Pseudomonadaceae</taxon>
        <taxon>Pseudomonas</taxon>
    </lineage>
</organism>
<gene>
    <name evidence="1" type="ORF">DOZ80_29975</name>
</gene>
<dbReference type="EMBL" id="QLIN01000021">
    <property type="protein sequence ID" value="RAI62643.1"/>
    <property type="molecule type" value="Genomic_DNA"/>
</dbReference>
<dbReference type="AlphaFoldDB" id="A0A327MKC1"/>
<proteinExistence type="predicted"/>
<evidence type="ECO:0000313" key="2">
    <source>
        <dbReference type="Proteomes" id="UP000249493"/>
    </source>
</evidence>
<protein>
    <submittedName>
        <fullName evidence="1">Uncharacterized protein</fullName>
    </submittedName>
</protein>
<reference evidence="1 2" key="1">
    <citation type="submission" date="2018-06" db="EMBL/GenBank/DDBJ databases">
        <authorList>
            <person name="Zhirakovskaya E."/>
        </authorList>
    </citation>
    <scope>NUCLEOTIDE SEQUENCE [LARGE SCALE GENOMIC DNA]</scope>
    <source>
        <strain evidence="1 2">LY3</strain>
    </source>
</reference>
<evidence type="ECO:0000313" key="1">
    <source>
        <dbReference type="EMBL" id="RAI62643.1"/>
    </source>
</evidence>
<comment type="caution">
    <text evidence="1">The sequence shown here is derived from an EMBL/GenBank/DDBJ whole genome shotgun (WGS) entry which is preliminary data.</text>
</comment>
<name>A0A327MKC1_PSEFL</name>
<sequence length="76" mass="7670">MAASSAAPRLQGQQVAEAGYGSMVAQLAGYIEGLAASDITGEKADRLNDLMVELEGGDSLASGLASSRAGSLPQWT</sequence>